<evidence type="ECO:0000313" key="2">
    <source>
        <dbReference type="Proteomes" id="UP000789702"/>
    </source>
</evidence>
<proteinExistence type="predicted"/>
<dbReference type="Proteomes" id="UP000789702">
    <property type="component" value="Unassembled WGS sequence"/>
</dbReference>
<reference evidence="1" key="1">
    <citation type="submission" date="2021-06" db="EMBL/GenBank/DDBJ databases">
        <authorList>
            <person name="Kallberg Y."/>
            <person name="Tangrot J."/>
            <person name="Rosling A."/>
        </authorList>
    </citation>
    <scope>NUCLEOTIDE SEQUENCE</scope>
    <source>
        <strain evidence="1">IL203A</strain>
    </source>
</reference>
<evidence type="ECO:0000313" key="1">
    <source>
        <dbReference type="EMBL" id="CAG8651705.1"/>
    </source>
</evidence>
<protein>
    <submittedName>
        <fullName evidence="1">14217_t:CDS:1</fullName>
    </submittedName>
</protein>
<feature type="non-terminal residue" evidence="1">
    <location>
        <position position="1"/>
    </location>
</feature>
<dbReference type="EMBL" id="CAJVPU010016209">
    <property type="protein sequence ID" value="CAG8651705.1"/>
    <property type="molecule type" value="Genomic_DNA"/>
</dbReference>
<gene>
    <name evidence="1" type="ORF">DHETER_LOCUS9329</name>
</gene>
<keyword evidence="2" id="KW-1185">Reference proteome</keyword>
<sequence>KDQGKEKYLYLYRKDKWTLGKNCIFDVDITRPPYVVTLKKKRQQLRGGKEVISDSITLIGCHTKPSNAYNETMKLLEQVYPEVLKDSD</sequence>
<accession>A0ACA9NK60</accession>
<organism evidence="1 2">
    <name type="scientific">Dentiscutata heterogama</name>
    <dbReference type="NCBI Taxonomy" id="1316150"/>
    <lineage>
        <taxon>Eukaryota</taxon>
        <taxon>Fungi</taxon>
        <taxon>Fungi incertae sedis</taxon>
        <taxon>Mucoromycota</taxon>
        <taxon>Glomeromycotina</taxon>
        <taxon>Glomeromycetes</taxon>
        <taxon>Diversisporales</taxon>
        <taxon>Gigasporaceae</taxon>
        <taxon>Dentiscutata</taxon>
    </lineage>
</organism>
<name>A0ACA9NK60_9GLOM</name>
<comment type="caution">
    <text evidence="1">The sequence shown here is derived from an EMBL/GenBank/DDBJ whole genome shotgun (WGS) entry which is preliminary data.</text>
</comment>